<evidence type="ECO:0000313" key="2">
    <source>
        <dbReference type="EMBL" id="SDE42426.1"/>
    </source>
</evidence>
<protein>
    <submittedName>
        <fullName evidence="2">DNA-binding transcriptional regulator, MarR family</fullName>
    </submittedName>
</protein>
<evidence type="ECO:0000313" key="3">
    <source>
        <dbReference type="Proteomes" id="UP000198925"/>
    </source>
</evidence>
<accession>A0A1G7CUV5</accession>
<dbReference type="PRINTS" id="PR00598">
    <property type="entry name" value="HTHMARR"/>
</dbReference>
<keyword evidence="3" id="KW-1185">Reference proteome</keyword>
<dbReference type="GO" id="GO:0003700">
    <property type="term" value="F:DNA-binding transcription factor activity"/>
    <property type="evidence" value="ECO:0007669"/>
    <property type="project" value="InterPro"/>
</dbReference>
<dbReference type="InterPro" id="IPR036390">
    <property type="entry name" value="WH_DNA-bd_sf"/>
</dbReference>
<dbReference type="SMART" id="SM00347">
    <property type="entry name" value="HTH_MARR"/>
    <property type="match status" value="1"/>
</dbReference>
<dbReference type="SUPFAM" id="SSF46785">
    <property type="entry name" value="Winged helix' DNA-binding domain"/>
    <property type="match status" value="1"/>
</dbReference>
<dbReference type="GO" id="GO:0006950">
    <property type="term" value="P:response to stress"/>
    <property type="evidence" value="ECO:0007669"/>
    <property type="project" value="TreeGrafter"/>
</dbReference>
<dbReference type="RefSeq" id="WP_090665160.1">
    <property type="nucleotide sequence ID" value="NZ_FMZX01000035.1"/>
</dbReference>
<reference evidence="2 3" key="1">
    <citation type="submission" date="2016-10" db="EMBL/GenBank/DDBJ databases">
        <authorList>
            <person name="de Groot N.N."/>
        </authorList>
    </citation>
    <scope>NUCLEOTIDE SEQUENCE [LARGE SCALE GENOMIC DNA]</scope>
    <source>
        <strain evidence="2 3">CPCC 100156</strain>
    </source>
</reference>
<dbReference type="GO" id="GO:0003677">
    <property type="term" value="F:DNA binding"/>
    <property type="evidence" value="ECO:0007669"/>
    <property type="project" value="UniProtKB-KW"/>
</dbReference>
<gene>
    <name evidence="2" type="ORF">SAMN04487779_103523</name>
</gene>
<feature type="domain" description="HTH marR-type" evidence="1">
    <location>
        <begin position="1"/>
        <end position="124"/>
    </location>
</feature>
<dbReference type="Pfam" id="PF01047">
    <property type="entry name" value="MarR"/>
    <property type="match status" value="1"/>
</dbReference>
<proteinExistence type="predicted"/>
<dbReference type="PROSITE" id="PS50995">
    <property type="entry name" value="HTH_MARR_2"/>
    <property type="match status" value="1"/>
</dbReference>
<dbReference type="InterPro" id="IPR039422">
    <property type="entry name" value="MarR/SlyA-like"/>
</dbReference>
<keyword evidence="2" id="KW-0238">DNA-binding</keyword>
<dbReference type="EMBL" id="FMZX01000035">
    <property type="protein sequence ID" value="SDE42426.1"/>
    <property type="molecule type" value="Genomic_DNA"/>
</dbReference>
<dbReference type="Gene3D" id="1.10.10.10">
    <property type="entry name" value="Winged helix-like DNA-binding domain superfamily/Winged helix DNA-binding domain"/>
    <property type="match status" value="1"/>
</dbReference>
<dbReference type="InterPro" id="IPR000835">
    <property type="entry name" value="HTH_MarR-typ"/>
</dbReference>
<dbReference type="PANTHER" id="PTHR33164">
    <property type="entry name" value="TRANSCRIPTIONAL REGULATOR, MARR FAMILY"/>
    <property type="match status" value="1"/>
</dbReference>
<dbReference type="InterPro" id="IPR036388">
    <property type="entry name" value="WH-like_DNA-bd_sf"/>
</dbReference>
<evidence type="ECO:0000259" key="1">
    <source>
        <dbReference type="PROSITE" id="PS50995"/>
    </source>
</evidence>
<sequence length="124" mass="13830">MSDDPDRQLQILCKTFLSEIRSDQPDLNLRQLAVLLVVYQTDELQTVRGLAKHLNISKPAVTRALDRLGEFGLVRREIDPKDRRSVLVQRTAGGAVMVRRLEAAMAQAVIILEPRATGQDKAGL</sequence>
<name>A0A1G7CUV5_9PROT</name>
<organism evidence="2 3">
    <name type="scientific">Belnapia rosea</name>
    <dbReference type="NCBI Taxonomy" id="938405"/>
    <lineage>
        <taxon>Bacteria</taxon>
        <taxon>Pseudomonadati</taxon>
        <taxon>Pseudomonadota</taxon>
        <taxon>Alphaproteobacteria</taxon>
        <taxon>Acetobacterales</taxon>
        <taxon>Roseomonadaceae</taxon>
        <taxon>Belnapia</taxon>
    </lineage>
</organism>
<dbReference type="AlphaFoldDB" id="A0A1G7CUV5"/>
<dbReference type="PANTHER" id="PTHR33164:SF43">
    <property type="entry name" value="HTH-TYPE TRANSCRIPTIONAL REPRESSOR YETL"/>
    <property type="match status" value="1"/>
</dbReference>
<dbReference type="Proteomes" id="UP000198925">
    <property type="component" value="Unassembled WGS sequence"/>
</dbReference>